<proteinExistence type="inferred from homology"/>
<dbReference type="KEGG" id="gbi:PG2T_10500"/>
<dbReference type="OrthoDB" id="9775296at2"/>
<dbReference type="PRINTS" id="PR00080">
    <property type="entry name" value="SDRFAMILY"/>
</dbReference>
<dbReference type="STRING" id="1810504.PG2T_10500"/>
<reference evidence="3" key="1">
    <citation type="submission" date="2016-03" db="EMBL/GenBank/DDBJ databases">
        <title>Complete genome sequence of Solimmundus cernigliae, representing a novel lineage of polycyclic aromatic hydrocarbon degraders within the Gammaproteobacteria.</title>
        <authorList>
            <person name="Singleton D.R."/>
            <person name="Dickey A.N."/>
            <person name="Scholl E.H."/>
            <person name="Wright F.A."/>
            <person name="Aitken M.D."/>
        </authorList>
    </citation>
    <scope>NUCLEOTIDE SEQUENCE [LARGE SCALE GENOMIC DNA]</scope>
    <source>
        <strain evidence="3">TR3.2</strain>
    </source>
</reference>
<dbReference type="RefSeq" id="WP_068805000.1">
    <property type="nucleotide sequence ID" value="NZ_CP014671.1"/>
</dbReference>
<dbReference type="Pfam" id="PF13561">
    <property type="entry name" value="adh_short_C2"/>
    <property type="match status" value="1"/>
</dbReference>
<protein>
    <recommendedName>
        <fullName evidence="4">Short-chain dehydrogenase</fullName>
    </recommendedName>
</protein>
<dbReference type="PANTHER" id="PTHR42879">
    <property type="entry name" value="3-OXOACYL-(ACYL-CARRIER-PROTEIN) REDUCTASE"/>
    <property type="match status" value="1"/>
</dbReference>
<dbReference type="AlphaFoldDB" id="A0A1B1YUM2"/>
<dbReference type="Proteomes" id="UP000092952">
    <property type="component" value="Chromosome"/>
</dbReference>
<dbReference type="InParanoid" id="A0A1B1YUM2"/>
<dbReference type="PRINTS" id="PR00081">
    <property type="entry name" value="GDHRDH"/>
</dbReference>
<evidence type="ECO:0000256" key="1">
    <source>
        <dbReference type="ARBA" id="ARBA00006484"/>
    </source>
</evidence>
<keyword evidence="3" id="KW-1185">Reference proteome</keyword>
<dbReference type="InterPro" id="IPR050259">
    <property type="entry name" value="SDR"/>
</dbReference>
<evidence type="ECO:0000313" key="2">
    <source>
        <dbReference type="EMBL" id="ANX04560.1"/>
    </source>
</evidence>
<dbReference type="InterPro" id="IPR002347">
    <property type="entry name" value="SDR_fam"/>
</dbReference>
<gene>
    <name evidence="2" type="ORF">PG2T_10500</name>
</gene>
<comment type="similarity">
    <text evidence="1">Belongs to the short-chain dehydrogenases/reductases (SDR) family.</text>
</comment>
<dbReference type="EMBL" id="CP014671">
    <property type="protein sequence ID" value="ANX04560.1"/>
    <property type="molecule type" value="Genomic_DNA"/>
</dbReference>
<dbReference type="FunFam" id="3.40.50.720:FF:000084">
    <property type="entry name" value="Short-chain dehydrogenase reductase"/>
    <property type="match status" value="1"/>
</dbReference>
<organism evidence="2 3">
    <name type="scientific">Immundisolibacter cernigliae</name>
    <dbReference type="NCBI Taxonomy" id="1810504"/>
    <lineage>
        <taxon>Bacteria</taxon>
        <taxon>Pseudomonadati</taxon>
        <taxon>Pseudomonadota</taxon>
        <taxon>Gammaproteobacteria</taxon>
        <taxon>Immundisolibacterales</taxon>
        <taxon>Immundisolibacteraceae</taxon>
        <taxon>Immundisolibacter</taxon>
    </lineage>
</organism>
<accession>A0A1B1YUM2</accession>
<name>A0A1B1YUM2_9GAMM</name>
<evidence type="ECO:0000313" key="3">
    <source>
        <dbReference type="Proteomes" id="UP000092952"/>
    </source>
</evidence>
<evidence type="ECO:0008006" key="4">
    <source>
        <dbReference type="Google" id="ProtNLM"/>
    </source>
</evidence>
<sequence>MELALRGKIALVTGASAGIGRAIAQALAAEGVQLTLCARGEAPLRALADELEQQCGIAALAVPADLSTEAGIAQLVAAHTARFGALDILVNNAGSIRAGSLLSKPEAEWQEDFALKFWGYVRLTRAVWPLLMARGGGRVLNIIGGAGRQPSAGYLAGGAANAGLMNLTKALGDEGAPHGILVNAINPGAVRTARWQSLMQRQAAERGVTVAQLEAEQLAHVPLRRGGEPEEIACVAVFLCSAGASYITGTTLQVDGGLARCI</sequence>
<dbReference type="PANTHER" id="PTHR42879:SF6">
    <property type="entry name" value="NADPH-DEPENDENT REDUCTASE BACG"/>
    <property type="match status" value="1"/>
</dbReference>
<dbReference type="InterPro" id="IPR036291">
    <property type="entry name" value="NAD(P)-bd_dom_sf"/>
</dbReference>
<dbReference type="Gene3D" id="3.40.50.720">
    <property type="entry name" value="NAD(P)-binding Rossmann-like Domain"/>
    <property type="match status" value="1"/>
</dbReference>
<dbReference type="SUPFAM" id="SSF51735">
    <property type="entry name" value="NAD(P)-binding Rossmann-fold domains"/>
    <property type="match status" value="1"/>
</dbReference>